<dbReference type="Proteomes" id="UP001246372">
    <property type="component" value="Unassembled WGS sequence"/>
</dbReference>
<evidence type="ECO:0000313" key="1">
    <source>
        <dbReference type="EMBL" id="MDT8999096.1"/>
    </source>
</evidence>
<sequence>MTHIATQPDLHNALCRRVSPQADAWFPDHVDNTDDMARTLSMQRRFTVGDDSGVSREEKLRHVVTLGTYQRGNAGHE</sequence>
<organism evidence="1 2">
    <name type="scientific">Roseateles aquae</name>
    <dbReference type="NCBI Taxonomy" id="3077235"/>
    <lineage>
        <taxon>Bacteria</taxon>
        <taxon>Pseudomonadati</taxon>
        <taxon>Pseudomonadota</taxon>
        <taxon>Betaproteobacteria</taxon>
        <taxon>Burkholderiales</taxon>
        <taxon>Sphaerotilaceae</taxon>
        <taxon>Roseateles</taxon>
    </lineage>
</organism>
<reference evidence="1" key="1">
    <citation type="submission" date="2023-09" db="EMBL/GenBank/DDBJ databases">
        <title>Paucibacter sp. APW11 Genome sequencing and assembly.</title>
        <authorList>
            <person name="Kim I."/>
        </authorList>
    </citation>
    <scope>NUCLEOTIDE SEQUENCE</scope>
    <source>
        <strain evidence="1">APW11</strain>
    </source>
</reference>
<keyword evidence="2" id="KW-1185">Reference proteome</keyword>
<accession>A0ABU3P953</accession>
<dbReference type="EMBL" id="JAVXZY010000002">
    <property type="protein sequence ID" value="MDT8999096.1"/>
    <property type="molecule type" value="Genomic_DNA"/>
</dbReference>
<gene>
    <name evidence="1" type="ORF">RQP53_07435</name>
</gene>
<dbReference type="RefSeq" id="WP_315649585.1">
    <property type="nucleotide sequence ID" value="NZ_JAVXZY010000002.1"/>
</dbReference>
<evidence type="ECO:0000313" key="2">
    <source>
        <dbReference type="Proteomes" id="UP001246372"/>
    </source>
</evidence>
<protein>
    <submittedName>
        <fullName evidence="1">Uncharacterized protein</fullName>
    </submittedName>
</protein>
<comment type="caution">
    <text evidence="1">The sequence shown here is derived from an EMBL/GenBank/DDBJ whole genome shotgun (WGS) entry which is preliminary data.</text>
</comment>
<name>A0ABU3P953_9BURK</name>
<proteinExistence type="predicted"/>